<dbReference type="Pfam" id="PF02537">
    <property type="entry name" value="CRCB"/>
    <property type="match status" value="1"/>
</dbReference>
<dbReference type="EMBL" id="VLJS01000115">
    <property type="protein sequence ID" value="TWH03389.1"/>
    <property type="molecule type" value="Genomic_DNA"/>
</dbReference>
<dbReference type="GO" id="GO:0005886">
    <property type="term" value="C:plasma membrane"/>
    <property type="evidence" value="ECO:0007669"/>
    <property type="project" value="UniProtKB-SubCell"/>
</dbReference>
<dbReference type="HAMAP" id="MF_00454">
    <property type="entry name" value="FluC"/>
    <property type="match status" value="1"/>
</dbReference>
<keyword evidence="7 12" id="KW-0406">Ion transport</keyword>
<reference evidence="13 14" key="1">
    <citation type="submission" date="2019-07" db="EMBL/GenBank/DDBJ databases">
        <title>Genome sequencing of lignin-degrading bacterial isolates.</title>
        <authorList>
            <person name="Gladden J."/>
        </authorList>
    </citation>
    <scope>NUCLEOTIDE SEQUENCE [LARGE SCALE GENOMIC DNA]</scope>
    <source>
        <strain evidence="13 14">J19</strain>
    </source>
</reference>
<feature type="transmembrane region" description="Helical" evidence="12">
    <location>
        <begin position="38"/>
        <end position="58"/>
    </location>
</feature>
<dbReference type="RefSeq" id="WP_026010643.1">
    <property type="nucleotide sequence ID" value="NZ_VLJS01000115.1"/>
</dbReference>
<keyword evidence="12" id="KW-0479">Metal-binding</keyword>
<sequence>MGDFLWVGLGGCMGAVARYAVALAMGQAAMQRFPWPTFAVNAAGCLAIGLLAGLSTRVPVPAQLRLFLVTGLLGGFTTFSAFGLESLQLLRRGEPALAAAYVAGSVAAGLLAVWLGWRLAGGAQA</sequence>
<keyword evidence="3" id="KW-0997">Cell inner membrane</keyword>
<protein>
    <recommendedName>
        <fullName evidence="12">Fluoride-specific ion channel FluC</fullName>
    </recommendedName>
</protein>
<evidence type="ECO:0000256" key="8">
    <source>
        <dbReference type="ARBA" id="ARBA00023136"/>
    </source>
</evidence>
<dbReference type="PANTHER" id="PTHR28259:SF1">
    <property type="entry name" value="FLUORIDE EXPORT PROTEIN 1-RELATED"/>
    <property type="match status" value="1"/>
</dbReference>
<keyword evidence="9 12" id="KW-0407">Ion channel</keyword>
<keyword evidence="6 12" id="KW-0915">Sodium</keyword>
<dbReference type="PANTHER" id="PTHR28259">
    <property type="entry name" value="FLUORIDE EXPORT PROTEIN 1-RELATED"/>
    <property type="match status" value="1"/>
</dbReference>
<dbReference type="GO" id="GO:0062054">
    <property type="term" value="F:fluoride channel activity"/>
    <property type="evidence" value="ECO:0007669"/>
    <property type="project" value="UniProtKB-UniRule"/>
</dbReference>
<keyword evidence="8 12" id="KW-0472">Membrane</keyword>
<comment type="similarity">
    <text evidence="10 12">Belongs to the fluoride channel Fluc/FEX (TC 1.A.43) family.</text>
</comment>
<keyword evidence="5 12" id="KW-1133">Transmembrane helix</keyword>
<gene>
    <name evidence="12" type="primary">fluC</name>
    <name evidence="12" type="synonym">crcB</name>
    <name evidence="13" type="ORF">L613_008100000120</name>
</gene>
<evidence type="ECO:0000256" key="4">
    <source>
        <dbReference type="ARBA" id="ARBA00022692"/>
    </source>
</evidence>
<comment type="activity regulation">
    <text evidence="12">Na(+) is not transported, but it plays an essential structural role and its presence is essential for fluoride channel function.</text>
</comment>
<keyword evidence="4 12" id="KW-0812">Transmembrane</keyword>
<dbReference type="GO" id="GO:0046872">
    <property type="term" value="F:metal ion binding"/>
    <property type="evidence" value="ECO:0007669"/>
    <property type="project" value="UniProtKB-KW"/>
</dbReference>
<proteinExistence type="inferred from homology"/>
<keyword evidence="14" id="KW-1185">Reference proteome</keyword>
<comment type="function">
    <text evidence="12">Fluoride-specific ion channel. Important for reducing fluoride concentration in the cell, thus reducing its toxicity.</text>
</comment>
<evidence type="ECO:0000256" key="5">
    <source>
        <dbReference type="ARBA" id="ARBA00022989"/>
    </source>
</evidence>
<feature type="transmembrane region" description="Helical" evidence="12">
    <location>
        <begin position="96"/>
        <end position="117"/>
    </location>
</feature>
<feature type="binding site" evidence="12">
    <location>
        <position position="77"/>
    </location>
    <ligand>
        <name>Na(+)</name>
        <dbReference type="ChEBI" id="CHEBI:29101"/>
        <note>structural</note>
    </ligand>
</feature>
<keyword evidence="12" id="KW-0813">Transport</keyword>
<evidence type="ECO:0000256" key="12">
    <source>
        <dbReference type="HAMAP-Rule" id="MF_00454"/>
    </source>
</evidence>
<feature type="transmembrane region" description="Helical" evidence="12">
    <location>
        <begin position="64"/>
        <end position="84"/>
    </location>
</feature>
<feature type="binding site" evidence="12">
    <location>
        <position position="74"/>
    </location>
    <ligand>
        <name>Na(+)</name>
        <dbReference type="ChEBI" id="CHEBI:29101"/>
        <note>structural</note>
    </ligand>
</feature>
<keyword evidence="2 12" id="KW-1003">Cell membrane</keyword>
<accession>A0A562D0V5</accession>
<evidence type="ECO:0000256" key="7">
    <source>
        <dbReference type="ARBA" id="ARBA00023065"/>
    </source>
</evidence>
<evidence type="ECO:0000256" key="11">
    <source>
        <dbReference type="ARBA" id="ARBA00035585"/>
    </source>
</evidence>
<evidence type="ECO:0000256" key="2">
    <source>
        <dbReference type="ARBA" id="ARBA00022475"/>
    </source>
</evidence>
<comment type="catalytic activity">
    <reaction evidence="11">
        <text>fluoride(in) = fluoride(out)</text>
        <dbReference type="Rhea" id="RHEA:76159"/>
        <dbReference type="ChEBI" id="CHEBI:17051"/>
    </reaction>
    <physiologicalReaction direction="left-to-right" evidence="11">
        <dbReference type="Rhea" id="RHEA:76160"/>
    </physiologicalReaction>
</comment>
<feature type="transmembrane region" description="Helical" evidence="12">
    <location>
        <begin position="6"/>
        <end position="26"/>
    </location>
</feature>
<dbReference type="AlphaFoldDB" id="A0A562D0V5"/>
<evidence type="ECO:0000256" key="10">
    <source>
        <dbReference type="ARBA" id="ARBA00035120"/>
    </source>
</evidence>
<evidence type="ECO:0000256" key="1">
    <source>
        <dbReference type="ARBA" id="ARBA00004651"/>
    </source>
</evidence>
<dbReference type="Proteomes" id="UP000321583">
    <property type="component" value="Unassembled WGS sequence"/>
</dbReference>
<evidence type="ECO:0000256" key="6">
    <source>
        <dbReference type="ARBA" id="ARBA00023053"/>
    </source>
</evidence>
<evidence type="ECO:0000313" key="14">
    <source>
        <dbReference type="Proteomes" id="UP000321583"/>
    </source>
</evidence>
<dbReference type="InterPro" id="IPR003691">
    <property type="entry name" value="FluC"/>
</dbReference>
<comment type="subcellular location">
    <subcellularLocation>
        <location evidence="1 12">Cell membrane</location>
        <topology evidence="1 12">Multi-pass membrane protein</topology>
    </subcellularLocation>
</comment>
<comment type="caution">
    <text evidence="13">The sequence shown here is derived from an EMBL/GenBank/DDBJ whole genome shotgun (WGS) entry which is preliminary data.</text>
</comment>
<evidence type="ECO:0000313" key="13">
    <source>
        <dbReference type="EMBL" id="TWH03389.1"/>
    </source>
</evidence>
<evidence type="ECO:0000256" key="9">
    <source>
        <dbReference type="ARBA" id="ARBA00023303"/>
    </source>
</evidence>
<dbReference type="GO" id="GO:0140114">
    <property type="term" value="P:cellular detoxification of fluoride"/>
    <property type="evidence" value="ECO:0007669"/>
    <property type="project" value="UniProtKB-UniRule"/>
</dbReference>
<dbReference type="NCBIfam" id="TIGR00494">
    <property type="entry name" value="crcB"/>
    <property type="match status" value="1"/>
</dbReference>
<organism evidence="13 14">
    <name type="scientific">Pseudoxanthomonas taiwanensis J19</name>
    <dbReference type="NCBI Taxonomy" id="935569"/>
    <lineage>
        <taxon>Bacteria</taxon>
        <taxon>Pseudomonadati</taxon>
        <taxon>Pseudomonadota</taxon>
        <taxon>Gammaproteobacteria</taxon>
        <taxon>Lysobacterales</taxon>
        <taxon>Lysobacteraceae</taxon>
        <taxon>Pseudoxanthomonas</taxon>
    </lineage>
</organism>
<name>A0A562D0V5_9GAMM</name>
<evidence type="ECO:0000256" key="3">
    <source>
        <dbReference type="ARBA" id="ARBA00022519"/>
    </source>
</evidence>